<keyword evidence="1" id="KW-1133">Transmembrane helix</keyword>
<keyword evidence="3" id="KW-1185">Reference proteome</keyword>
<sequence length="113" mass="13422">MGTNKYKSIVGIAAPLLGVIYFGYTWLSDSYNDHPNYDYRQNTIGQFAFFAFFVLLIFNTLKVIHKESFFVYLLIIFLFILTVYLLITKLFLYPFFIVIGISFILFYSRKWFS</sequence>
<feature type="transmembrane region" description="Helical" evidence="1">
    <location>
        <begin position="93"/>
        <end position="112"/>
    </location>
</feature>
<dbReference type="AlphaFoldDB" id="A0AAU6WM26"/>
<accession>A0AAU6WM26</accession>
<reference evidence="2 3" key="1">
    <citation type="submission" date="2024-04" db="EMBL/GenBank/DDBJ databases">
        <title>Genome sequencing and assembly of rice foliar adapted Chryseobacterium endophyticum OsEnb-ALM-A6.</title>
        <authorList>
            <person name="Kumar S."/>
            <person name="Javed M."/>
            <person name="Chouhan V."/>
            <person name="Charishma K."/>
            <person name="Patel A."/>
            <person name="Kumar M."/>
            <person name="Sahu K.P."/>
            <person name="Kumar A."/>
        </authorList>
    </citation>
    <scope>NUCLEOTIDE SEQUENCE [LARGE SCALE GENOMIC DNA]</scope>
    <source>
        <strain evidence="2 3">OsEnb-ALM-A6</strain>
    </source>
</reference>
<dbReference type="Proteomes" id="UP001463665">
    <property type="component" value="Chromosome"/>
</dbReference>
<dbReference type="EMBL" id="CP154834">
    <property type="protein sequence ID" value="XAO73785.1"/>
    <property type="molecule type" value="Genomic_DNA"/>
</dbReference>
<keyword evidence="1" id="KW-0812">Transmembrane</keyword>
<feature type="transmembrane region" description="Helical" evidence="1">
    <location>
        <begin position="69"/>
        <end position="87"/>
    </location>
</feature>
<dbReference type="RefSeq" id="WP_294203401.1">
    <property type="nucleotide sequence ID" value="NZ_CP154834.1"/>
</dbReference>
<organism evidence="2 3">
    <name type="scientific">Chryseobacterium endophyticum</name>
    <dbReference type="NCBI Taxonomy" id="1854762"/>
    <lineage>
        <taxon>Bacteria</taxon>
        <taxon>Pseudomonadati</taxon>
        <taxon>Bacteroidota</taxon>
        <taxon>Flavobacteriia</taxon>
        <taxon>Flavobacteriales</taxon>
        <taxon>Weeksellaceae</taxon>
        <taxon>Chryseobacterium group</taxon>
        <taxon>Chryseobacterium</taxon>
    </lineage>
</organism>
<proteinExistence type="predicted"/>
<evidence type="ECO:0000313" key="2">
    <source>
        <dbReference type="EMBL" id="XAO73785.1"/>
    </source>
</evidence>
<feature type="transmembrane region" description="Helical" evidence="1">
    <location>
        <begin position="9"/>
        <end position="27"/>
    </location>
</feature>
<evidence type="ECO:0000256" key="1">
    <source>
        <dbReference type="SAM" id="Phobius"/>
    </source>
</evidence>
<gene>
    <name evidence="2" type="ORF">AAFP95_19030</name>
</gene>
<feature type="transmembrane region" description="Helical" evidence="1">
    <location>
        <begin position="47"/>
        <end position="64"/>
    </location>
</feature>
<evidence type="ECO:0000313" key="3">
    <source>
        <dbReference type="Proteomes" id="UP001463665"/>
    </source>
</evidence>
<keyword evidence="1" id="KW-0472">Membrane</keyword>
<name>A0AAU6WM26_9FLAO</name>
<protein>
    <submittedName>
        <fullName evidence="2">Uncharacterized protein</fullName>
    </submittedName>
</protein>